<keyword evidence="2" id="KW-0732">Signal</keyword>
<evidence type="ECO:0000256" key="1">
    <source>
        <dbReference type="SAM" id="MobiDB-lite"/>
    </source>
</evidence>
<dbReference type="EMBL" id="HBIU01030068">
    <property type="protein sequence ID" value="CAE0635124.1"/>
    <property type="molecule type" value="Transcribed_RNA"/>
</dbReference>
<reference evidence="4" key="1">
    <citation type="submission" date="2021-01" db="EMBL/GenBank/DDBJ databases">
        <authorList>
            <person name="Corre E."/>
            <person name="Pelletier E."/>
            <person name="Niang G."/>
            <person name="Scheremetjew M."/>
            <person name="Finn R."/>
            <person name="Kale V."/>
            <person name="Holt S."/>
            <person name="Cochrane G."/>
            <person name="Meng A."/>
            <person name="Brown T."/>
            <person name="Cohen L."/>
        </authorList>
    </citation>
    <scope>NUCLEOTIDE SEQUENCE</scope>
    <source>
        <strain evidence="4">CCMP3107</strain>
    </source>
</reference>
<accession>A0A6V1RN98</accession>
<dbReference type="AlphaFoldDB" id="A0A6V1RN98"/>
<protein>
    <submittedName>
        <fullName evidence="4">Uncharacterized protein</fullName>
    </submittedName>
</protein>
<evidence type="ECO:0000313" key="4">
    <source>
        <dbReference type="EMBL" id="CAE0635125.1"/>
    </source>
</evidence>
<organism evidence="4">
    <name type="scientific">Heterosigma akashiwo</name>
    <name type="common">Chromophytic alga</name>
    <name type="synonym">Heterosigma carterae</name>
    <dbReference type="NCBI Taxonomy" id="2829"/>
    <lineage>
        <taxon>Eukaryota</taxon>
        <taxon>Sar</taxon>
        <taxon>Stramenopiles</taxon>
        <taxon>Ochrophyta</taxon>
        <taxon>Raphidophyceae</taxon>
        <taxon>Chattonellales</taxon>
        <taxon>Chattonellaceae</taxon>
        <taxon>Heterosigma</taxon>
    </lineage>
</organism>
<gene>
    <name evidence="3" type="ORF">HAKA00212_LOCUS13864</name>
    <name evidence="4" type="ORF">HAKA00212_LOCUS13865</name>
</gene>
<feature type="signal peptide" evidence="2">
    <location>
        <begin position="1"/>
        <end position="30"/>
    </location>
</feature>
<proteinExistence type="predicted"/>
<name>A0A6V1RN98_HETAK</name>
<feature type="compositionally biased region" description="Acidic residues" evidence="1">
    <location>
        <begin position="195"/>
        <end position="204"/>
    </location>
</feature>
<sequence length="448" mass="48326">MQAKVIVLACAAALLCGFTAFCSLGASSHAVPVAVNPHLDSTSARRLQSEHYHLEACELDSLKSHKTVCCSDMDFPALGGVDLVELTKGLLQSAQDEFEGDAFEDAYSFDFEIIPDNQIMEPSKDGERRRLALDADGLKELNVEDFLFDMDSDQSSQAAPEPATTKENDVPPVVEDVGSKLEEEETEEYSKEEDPSANEEESGPESESKGEEGGEIEGEVVEESPNGTRLPVLGSEEFAGFLPTNVGMFKFLFSSAENRDAFLADPWKYVPAYGGFDAAGIALEEKAHEAKYAAKLGPLTDLSNWEVLDDRLFFFGSLKNKNAFKAKEGAADLGDAAWRLYYGLDASAPLTEGYVNTNCFQRTTYEMLAAGTVSVEREVPKNTPQGGSGGGGGGGGGGGSEGGGTTEYIYQAPPTLRDQAQGRWGGESLDEVLDMRSGREFYMFEEEA</sequence>
<feature type="region of interest" description="Disordered" evidence="1">
    <location>
        <begin position="153"/>
        <end position="229"/>
    </location>
</feature>
<feature type="compositionally biased region" description="Acidic residues" evidence="1">
    <location>
        <begin position="213"/>
        <end position="222"/>
    </location>
</feature>
<feature type="compositionally biased region" description="Gly residues" evidence="1">
    <location>
        <begin position="386"/>
        <end position="405"/>
    </location>
</feature>
<evidence type="ECO:0000313" key="3">
    <source>
        <dbReference type="EMBL" id="CAE0635124.1"/>
    </source>
</evidence>
<evidence type="ECO:0000256" key="2">
    <source>
        <dbReference type="SAM" id="SignalP"/>
    </source>
</evidence>
<feature type="chain" id="PRO_5036192536" evidence="2">
    <location>
        <begin position="31"/>
        <end position="448"/>
    </location>
</feature>
<feature type="region of interest" description="Disordered" evidence="1">
    <location>
        <begin position="377"/>
        <end position="409"/>
    </location>
</feature>
<dbReference type="EMBL" id="HBIU01030069">
    <property type="protein sequence ID" value="CAE0635125.1"/>
    <property type="molecule type" value="Transcribed_RNA"/>
</dbReference>